<name>A0A9D4HGS6_DREPO</name>
<comment type="caution">
    <text evidence="2">The sequence shown here is derived from an EMBL/GenBank/DDBJ whole genome shotgun (WGS) entry which is preliminary data.</text>
</comment>
<dbReference type="EMBL" id="JAIWYP010000013">
    <property type="protein sequence ID" value="KAH3718277.1"/>
    <property type="molecule type" value="Genomic_DNA"/>
</dbReference>
<gene>
    <name evidence="2" type="ORF">DPMN_061079</name>
</gene>
<reference evidence="2" key="1">
    <citation type="journal article" date="2019" name="bioRxiv">
        <title>The Genome of the Zebra Mussel, Dreissena polymorpha: A Resource for Invasive Species Research.</title>
        <authorList>
            <person name="McCartney M.A."/>
            <person name="Auch B."/>
            <person name="Kono T."/>
            <person name="Mallez S."/>
            <person name="Zhang Y."/>
            <person name="Obille A."/>
            <person name="Becker A."/>
            <person name="Abrahante J.E."/>
            <person name="Garbe J."/>
            <person name="Badalamenti J.P."/>
            <person name="Herman A."/>
            <person name="Mangelson H."/>
            <person name="Liachko I."/>
            <person name="Sullivan S."/>
            <person name="Sone E.D."/>
            <person name="Koren S."/>
            <person name="Silverstein K.A.T."/>
            <person name="Beckman K.B."/>
            <person name="Gohl D.M."/>
        </authorList>
    </citation>
    <scope>NUCLEOTIDE SEQUENCE</scope>
    <source>
        <strain evidence="2">Duluth1</strain>
        <tissue evidence="2">Whole animal</tissue>
    </source>
</reference>
<dbReference type="Proteomes" id="UP000828390">
    <property type="component" value="Unassembled WGS sequence"/>
</dbReference>
<accession>A0A9D4HGS6</accession>
<organism evidence="2 3">
    <name type="scientific">Dreissena polymorpha</name>
    <name type="common">Zebra mussel</name>
    <name type="synonym">Mytilus polymorpha</name>
    <dbReference type="NCBI Taxonomy" id="45954"/>
    <lineage>
        <taxon>Eukaryota</taxon>
        <taxon>Metazoa</taxon>
        <taxon>Spiralia</taxon>
        <taxon>Lophotrochozoa</taxon>
        <taxon>Mollusca</taxon>
        <taxon>Bivalvia</taxon>
        <taxon>Autobranchia</taxon>
        <taxon>Heteroconchia</taxon>
        <taxon>Euheterodonta</taxon>
        <taxon>Imparidentia</taxon>
        <taxon>Neoheterodontei</taxon>
        <taxon>Myida</taxon>
        <taxon>Dreissenoidea</taxon>
        <taxon>Dreissenidae</taxon>
        <taxon>Dreissena</taxon>
    </lineage>
</organism>
<feature type="region of interest" description="Disordered" evidence="1">
    <location>
        <begin position="42"/>
        <end position="113"/>
    </location>
</feature>
<keyword evidence="3" id="KW-1185">Reference proteome</keyword>
<sequence length="113" mass="11902">MATPLRRSLPKVIGQGHRLMSDCMASALLCSLSGYNIGHDMTGTSSGTGPVRAPVTMDWSGHRSSITGDRSEPPGTGPVIGQLHRSTGTGHRSPWTGPVTPVTMDWSGYTGLR</sequence>
<protein>
    <submittedName>
        <fullName evidence="2">Uncharacterized protein</fullName>
    </submittedName>
</protein>
<proteinExistence type="predicted"/>
<evidence type="ECO:0000313" key="3">
    <source>
        <dbReference type="Proteomes" id="UP000828390"/>
    </source>
</evidence>
<evidence type="ECO:0000313" key="2">
    <source>
        <dbReference type="EMBL" id="KAH3718277.1"/>
    </source>
</evidence>
<dbReference type="AlphaFoldDB" id="A0A9D4HGS6"/>
<reference evidence="2" key="2">
    <citation type="submission" date="2020-11" db="EMBL/GenBank/DDBJ databases">
        <authorList>
            <person name="McCartney M.A."/>
            <person name="Auch B."/>
            <person name="Kono T."/>
            <person name="Mallez S."/>
            <person name="Becker A."/>
            <person name="Gohl D.M."/>
            <person name="Silverstein K.A.T."/>
            <person name="Koren S."/>
            <person name="Bechman K.B."/>
            <person name="Herman A."/>
            <person name="Abrahante J.E."/>
            <person name="Garbe J."/>
        </authorList>
    </citation>
    <scope>NUCLEOTIDE SEQUENCE</scope>
    <source>
        <strain evidence="2">Duluth1</strain>
        <tissue evidence="2">Whole animal</tissue>
    </source>
</reference>
<evidence type="ECO:0000256" key="1">
    <source>
        <dbReference type="SAM" id="MobiDB-lite"/>
    </source>
</evidence>